<keyword evidence="4" id="KW-0456">Lyase</keyword>
<dbReference type="RefSeq" id="WP_244350657.1">
    <property type="nucleotide sequence ID" value="NZ_JAFIRA010000027.1"/>
</dbReference>
<dbReference type="InterPro" id="IPR004839">
    <property type="entry name" value="Aminotransferase_I/II_large"/>
</dbReference>
<dbReference type="SUPFAM" id="SSF53383">
    <property type="entry name" value="PLP-dependent transferases"/>
    <property type="match status" value="1"/>
</dbReference>
<protein>
    <submittedName>
        <fullName evidence="4">Threonine-phosphate decarboxylase</fullName>
        <ecNumber evidence="4">4.1.1.81</ecNumber>
    </submittedName>
</protein>
<keyword evidence="2" id="KW-0663">Pyridoxal phosphate</keyword>
<gene>
    <name evidence="4" type="ORF">JX360_10750</name>
</gene>
<evidence type="ECO:0000259" key="3">
    <source>
        <dbReference type="Pfam" id="PF00155"/>
    </source>
</evidence>
<dbReference type="EC" id="4.1.1.81" evidence="4"/>
<dbReference type="GO" id="GO:0048472">
    <property type="term" value="F:threonine-phosphate decarboxylase activity"/>
    <property type="evidence" value="ECO:0007669"/>
    <property type="project" value="UniProtKB-EC"/>
</dbReference>
<evidence type="ECO:0000256" key="2">
    <source>
        <dbReference type="ARBA" id="ARBA00022898"/>
    </source>
</evidence>
<dbReference type="InterPro" id="IPR015422">
    <property type="entry name" value="PyrdxlP-dep_Trfase_small"/>
</dbReference>
<comment type="cofactor">
    <cofactor evidence="1">
        <name>pyridoxal 5'-phosphate</name>
        <dbReference type="ChEBI" id="CHEBI:597326"/>
    </cofactor>
</comment>
<dbReference type="Pfam" id="PF00155">
    <property type="entry name" value="Aminotran_1_2"/>
    <property type="match status" value="1"/>
</dbReference>
<evidence type="ECO:0000256" key="1">
    <source>
        <dbReference type="ARBA" id="ARBA00001933"/>
    </source>
</evidence>
<organism evidence="4 5">
    <name type="scientific">Thermostichus vulcanus str. 'Rupite'</name>
    <dbReference type="NCBI Taxonomy" id="2813851"/>
    <lineage>
        <taxon>Bacteria</taxon>
        <taxon>Bacillati</taxon>
        <taxon>Cyanobacteriota</taxon>
        <taxon>Cyanophyceae</taxon>
        <taxon>Thermostichales</taxon>
        <taxon>Thermostichaceae</taxon>
        <taxon>Thermostichus</taxon>
    </lineage>
</organism>
<sequence length="387" mass="43072">MSWPQHGGNRAWGAAVAGCSPSDILDFSANLNPLGPPQSVLQALGKALSEPDPVAISCYPDPDYRRLRTRLAEHWRVDPDWICVGNGAAELLTWAARDAQGGEVWLLKPAFGDYERALWAAGAVIKPLRYPFPNEQGSLGLAELLRQSGSNPAGRILWLNNPHNPSGGLASRPEILDLLPQFQQVMVDEAFMDFLPQDDPEDLPQPDAEEPGAEVGARQALSQTLIPYLADHPNTVVIRSLTKFYTLPGLRIGFAVGHPDHWRRWQRWRDPWSVNGLASVAVEAALADKPFRQRTLAWLPVAREHLRKGLQALPGWDPWPSQANFVLVRCPGSATQIQRALLQRYRLLVRDCRSFPELGDPYLRIGLRTLPEQDQLLSACREILENG</sequence>
<evidence type="ECO:0000313" key="5">
    <source>
        <dbReference type="Proteomes" id="UP000830835"/>
    </source>
</evidence>
<dbReference type="PANTHER" id="PTHR42885">
    <property type="entry name" value="HISTIDINOL-PHOSPHATE AMINOTRANSFERASE-RELATED"/>
    <property type="match status" value="1"/>
</dbReference>
<dbReference type="EMBL" id="JAFIRA010000027">
    <property type="protein sequence ID" value="MCJ2543380.1"/>
    <property type="molecule type" value="Genomic_DNA"/>
</dbReference>
<name>A0ABT0CC95_THEVL</name>
<dbReference type="Proteomes" id="UP000830835">
    <property type="component" value="Unassembled WGS sequence"/>
</dbReference>
<dbReference type="Gene3D" id="3.90.1150.10">
    <property type="entry name" value="Aspartate Aminotransferase, domain 1"/>
    <property type="match status" value="1"/>
</dbReference>
<proteinExistence type="predicted"/>
<keyword evidence="5" id="KW-1185">Reference proteome</keyword>
<evidence type="ECO:0000313" key="4">
    <source>
        <dbReference type="EMBL" id="MCJ2543380.1"/>
    </source>
</evidence>
<dbReference type="CDD" id="cd00609">
    <property type="entry name" value="AAT_like"/>
    <property type="match status" value="1"/>
</dbReference>
<reference evidence="4" key="1">
    <citation type="submission" date="2021-02" db="EMBL/GenBank/DDBJ databases">
        <title>The CRISPR/cas machinery reduction and long-range gene transfer in the hot spring cyanobacterium Synechococcus.</title>
        <authorList>
            <person name="Dvorak P."/>
            <person name="Jahodarova E."/>
            <person name="Hasler P."/>
            <person name="Poulickova A."/>
        </authorList>
    </citation>
    <scope>NUCLEOTIDE SEQUENCE</scope>
    <source>
        <strain evidence="4">Rupite</strain>
    </source>
</reference>
<dbReference type="Gene3D" id="3.40.640.10">
    <property type="entry name" value="Type I PLP-dependent aspartate aminotransferase-like (Major domain)"/>
    <property type="match status" value="1"/>
</dbReference>
<dbReference type="PANTHER" id="PTHR42885:SF1">
    <property type="entry name" value="THREONINE-PHOSPHATE DECARBOXYLASE"/>
    <property type="match status" value="1"/>
</dbReference>
<feature type="domain" description="Aminotransferase class I/classII large" evidence="3">
    <location>
        <begin position="23"/>
        <end position="377"/>
    </location>
</feature>
<accession>A0ABT0CC95</accession>
<dbReference type="InterPro" id="IPR015424">
    <property type="entry name" value="PyrdxlP-dep_Trfase"/>
</dbReference>
<dbReference type="InterPro" id="IPR015421">
    <property type="entry name" value="PyrdxlP-dep_Trfase_major"/>
</dbReference>
<comment type="caution">
    <text evidence="4">The sequence shown here is derived from an EMBL/GenBank/DDBJ whole genome shotgun (WGS) entry which is preliminary data.</text>
</comment>